<organism evidence="4 5">
    <name type="scientific">Phaeoacremonium minimum (strain UCR-PA7)</name>
    <name type="common">Esca disease fungus</name>
    <name type="synonym">Togninia minima</name>
    <dbReference type="NCBI Taxonomy" id="1286976"/>
    <lineage>
        <taxon>Eukaryota</taxon>
        <taxon>Fungi</taxon>
        <taxon>Dikarya</taxon>
        <taxon>Ascomycota</taxon>
        <taxon>Pezizomycotina</taxon>
        <taxon>Sordariomycetes</taxon>
        <taxon>Sordariomycetidae</taxon>
        <taxon>Togniniales</taxon>
        <taxon>Togniniaceae</taxon>
        <taxon>Phaeoacremonium</taxon>
    </lineage>
</organism>
<dbReference type="InterPro" id="IPR014189">
    <property type="entry name" value="Quinone_OxRdtase_PIG3"/>
</dbReference>
<gene>
    <name evidence="4" type="ORF">UCRPA7_8879</name>
</gene>
<dbReference type="RefSeq" id="XP_007919577.1">
    <property type="nucleotide sequence ID" value="XM_007921386.1"/>
</dbReference>
<keyword evidence="1" id="KW-0521">NADP</keyword>
<dbReference type="PANTHER" id="PTHR48106:SF18">
    <property type="entry name" value="QUINONE OXIDOREDUCTASE PIG3"/>
    <property type="match status" value="1"/>
</dbReference>
<dbReference type="OrthoDB" id="203908at2759"/>
<evidence type="ECO:0000313" key="4">
    <source>
        <dbReference type="EMBL" id="EON95650.1"/>
    </source>
</evidence>
<evidence type="ECO:0000259" key="3">
    <source>
        <dbReference type="SMART" id="SM00829"/>
    </source>
</evidence>
<dbReference type="InterPro" id="IPR011032">
    <property type="entry name" value="GroES-like_sf"/>
</dbReference>
<dbReference type="InterPro" id="IPR013154">
    <property type="entry name" value="ADH-like_N"/>
</dbReference>
<dbReference type="PANTHER" id="PTHR48106">
    <property type="entry name" value="QUINONE OXIDOREDUCTASE PIG3-RELATED"/>
    <property type="match status" value="1"/>
</dbReference>
<dbReference type="GeneID" id="19329771"/>
<evidence type="ECO:0000256" key="2">
    <source>
        <dbReference type="ARBA" id="ARBA00023002"/>
    </source>
</evidence>
<name>R8B8L6_PHAM7</name>
<dbReference type="InterPro" id="IPR020843">
    <property type="entry name" value="ER"/>
</dbReference>
<dbReference type="InterPro" id="IPR036291">
    <property type="entry name" value="NAD(P)-bd_dom_sf"/>
</dbReference>
<feature type="domain" description="Enoyl reductase (ER)" evidence="3">
    <location>
        <begin position="11"/>
        <end position="323"/>
    </location>
</feature>
<evidence type="ECO:0000313" key="5">
    <source>
        <dbReference type="Proteomes" id="UP000014074"/>
    </source>
</evidence>
<sequence>MKAIDVKDGAGPAEALFINDSVPKPTAPEGWCIVKVKAFGINRMDIGQREGKYPLRPDIPKTLGVEFSGIVESFGSDGQTNGFTIGDEVFGLAYGGAYAEFIAASTRMIIHKPETLSWVQAAAIPEAWITAWQALSIGEMAAGKRVLWHAGASSVSIAGIQLSRALGASLVLATTGNDDKCQFLKQDLGVDAAFNYRAEGVDWADEVLKATGGQGVDIILDFVGAPYFAQNLKVGAMDSRFVMVGALGGWKLEELDYGPWLFKRMRIEATSLRSRSEDYQAGLIDALKENISGFESGNLRVLIEKAFAWEEVQKAHRLMEKNISKGSLMYDEIDLC</sequence>
<reference evidence="5" key="1">
    <citation type="journal article" date="2013" name="Genome Announc.">
        <title>Draft genome sequence of the ascomycete Phaeoacremonium aleophilum strain UCR-PA7, a causal agent of the esca disease complex in grapevines.</title>
        <authorList>
            <person name="Blanco-Ulate B."/>
            <person name="Rolshausen P."/>
            <person name="Cantu D."/>
        </authorList>
    </citation>
    <scope>NUCLEOTIDE SEQUENCE [LARGE SCALE GENOMIC DNA]</scope>
    <source>
        <strain evidence="5">UCR-PA7</strain>
    </source>
</reference>
<keyword evidence="2" id="KW-0560">Oxidoreductase</keyword>
<accession>R8B8L6</accession>
<proteinExistence type="predicted"/>
<dbReference type="GO" id="GO:0016651">
    <property type="term" value="F:oxidoreductase activity, acting on NAD(P)H"/>
    <property type="evidence" value="ECO:0007669"/>
    <property type="project" value="TreeGrafter"/>
</dbReference>
<dbReference type="GO" id="GO:0070402">
    <property type="term" value="F:NADPH binding"/>
    <property type="evidence" value="ECO:0007669"/>
    <property type="project" value="TreeGrafter"/>
</dbReference>
<dbReference type="Proteomes" id="UP000014074">
    <property type="component" value="Unassembled WGS sequence"/>
</dbReference>
<dbReference type="InterPro" id="IPR013149">
    <property type="entry name" value="ADH-like_C"/>
</dbReference>
<dbReference type="Pfam" id="PF08240">
    <property type="entry name" value="ADH_N"/>
    <property type="match status" value="1"/>
</dbReference>
<dbReference type="Gene3D" id="3.40.50.720">
    <property type="entry name" value="NAD(P)-binding Rossmann-like Domain"/>
    <property type="match status" value="1"/>
</dbReference>
<keyword evidence="5" id="KW-1185">Reference proteome</keyword>
<dbReference type="Pfam" id="PF00107">
    <property type="entry name" value="ADH_zinc_N"/>
    <property type="match status" value="1"/>
</dbReference>
<dbReference type="CDD" id="cd05276">
    <property type="entry name" value="p53_inducible_oxidoreductase"/>
    <property type="match status" value="1"/>
</dbReference>
<dbReference type="SUPFAM" id="SSF50129">
    <property type="entry name" value="GroES-like"/>
    <property type="match status" value="1"/>
</dbReference>
<protein>
    <submittedName>
        <fullName evidence="4">Putative zinc-binding alcohol dehydrogenase domain-containing protein 2 protein</fullName>
    </submittedName>
</protein>
<dbReference type="AlphaFoldDB" id="R8B8L6"/>
<dbReference type="SMART" id="SM00829">
    <property type="entry name" value="PKS_ER"/>
    <property type="match status" value="1"/>
</dbReference>
<dbReference type="SUPFAM" id="SSF51735">
    <property type="entry name" value="NAD(P)-binding Rossmann-fold domains"/>
    <property type="match status" value="1"/>
</dbReference>
<dbReference type="eggNOG" id="KOG1198">
    <property type="taxonomic scope" value="Eukaryota"/>
</dbReference>
<evidence type="ECO:0000256" key="1">
    <source>
        <dbReference type="ARBA" id="ARBA00022857"/>
    </source>
</evidence>
<dbReference type="Gene3D" id="3.90.180.10">
    <property type="entry name" value="Medium-chain alcohol dehydrogenases, catalytic domain"/>
    <property type="match status" value="1"/>
</dbReference>
<dbReference type="KEGG" id="tmn:UCRPA7_8879"/>
<dbReference type="EMBL" id="KB933378">
    <property type="protein sequence ID" value="EON95650.1"/>
    <property type="molecule type" value="Genomic_DNA"/>
</dbReference>
<dbReference type="HOGENOM" id="CLU_026673_3_4_1"/>